<dbReference type="InterPro" id="IPR049704">
    <property type="entry name" value="Aminotrans_3_PPA_site"/>
</dbReference>
<evidence type="ECO:0000313" key="6">
    <source>
        <dbReference type="EMBL" id="PSJ27382.1"/>
    </source>
</evidence>
<dbReference type="InterPro" id="IPR015422">
    <property type="entry name" value="PyrdxlP-dep_Trfase_small"/>
</dbReference>
<evidence type="ECO:0000256" key="2">
    <source>
        <dbReference type="ARBA" id="ARBA00022576"/>
    </source>
</evidence>
<comment type="caution">
    <text evidence="6">The sequence shown here is derived from an EMBL/GenBank/DDBJ whole genome shotgun (WGS) entry which is preliminary data.</text>
</comment>
<dbReference type="PANTHER" id="PTHR11986:SF79">
    <property type="entry name" value="ACETYLORNITHINE AMINOTRANSFERASE, MITOCHONDRIAL"/>
    <property type="match status" value="1"/>
</dbReference>
<sequence length="415" mass="43132">MQPLADSATDVWAGAAGHLVPGMADRHRLLGLGAFEAGAEGAEVHLSSGRKVLDFGSYAVPLFGHRPEPVTGAVRDALDTMPVSTRLLANPYAARLAARLAQTVDPGRLNRAWLGLNGSDAVEAALKLALARTGRSTVLAVEGGFHGKTLGALATTFDPERRKAVQGFLGAVRHVPAEPDAVARAAAEEPFAALIVEPVQGEGGGRAFPAELLRRWSEDAHAAGAFVIADEIQCGLRRCGAVSLSVEAGMRPDAVLFGKALGGGVMPLSAALTTDELFAPLVEDPYFHTATFAGHPLSCAAGLAALDLLDASAELFPAAGEALAGAVAAARREHPRVLVETRVQGLFGALEFATEAQAGLALLEASRRGLLLAQCLTAPRVLRMLPPVVTTAEQWEQAASALLAACRAVERKTVR</sequence>
<name>A0A9X7PGW5_9ACTN</name>
<dbReference type="PROSITE" id="PS00600">
    <property type="entry name" value="AA_TRANSFER_CLASS_3"/>
    <property type="match status" value="1"/>
</dbReference>
<keyword evidence="2 6" id="KW-0032">Aminotransferase</keyword>
<evidence type="ECO:0000256" key="5">
    <source>
        <dbReference type="RuleBase" id="RU003560"/>
    </source>
</evidence>
<keyword evidence="7" id="KW-1185">Reference proteome</keyword>
<dbReference type="EMBL" id="PXWG01000044">
    <property type="protein sequence ID" value="PSJ27382.1"/>
    <property type="molecule type" value="Genomic_DNA"/>
</dbReference>
<keyword evidence="4 5" id="KW-0663">Pyridoxal phosphate</keyword>
<evidence type="ECO:0000256" key="3">
    <source>
        <dbReference type="ARBA" id="ARBA00022679"/>
    </source>
</evidence>
<dbReference type="AlphaFoldDB" id="A0A9X7PGW5"/>
<dbReference type="OrthoDB" id="4166987at2"/>
<organism evidence="6 7">
    <name type="scientific">Streptosporangium nondiastaticum</name>
    <dbReference type="NCBI Taxonomy" id="35764"/>
    <lineage>
        <taxon>Bacteria</taxon>
        <taxon>Bacillati</taxon>
        <taxon>Actinomycetota</taxon>
        <taxon>Actinomycetes</taxon>
        <taxon>Streptosporangiales</taxon>
        <taxon>Streptosporangiaceae</taxon>
        <taxon>Streptosporangium</taxon>
    </lineage>
</organism>
<dbReference type="InterPro" id="IPR005814">
    <property type="entry name" value="Aminotrans_3"/>
</dbReference>
<keyword evidence="3" id="KW-0808">Transferase</keyword>
<evidence type="ECO:0000313" key="7">
    <source>
        <dbReference type="Proteomes" id="UP000242427"/>
    </source>
</evidence>
<gene>
    <name evidence="6" type="ORF">B7P34_17970</name>
</gene>
<proteinExistence type="inferred from homology"/>
<protein>
    <submittedName>
        <fullName evidence="6">Aspartate aminotransferase family protein</fullName>
    </submittedName>
</protein>
<dbReference type="SUPFAM" id="SSF53383">
    <property type="entry name" value="PLP-dependent transferases"/>
    <property type="match status" value="1"/>
</dbReference>
<dbReference type="Gene3D" id="3.90.1150.10">
    <property type="entry name" value="Aspartate Aminotransferase, domain 1"/>
    <property type="match status" value="1"/>
</dbReference>
<dbReference type="GO" id="GO:0042802">
    <property type="term" value="F:identical protein binding"/>
    <property type="evidence" value="ECO:0007669"/>
    <property type="project" value="TreeGrafter"/>
</dbReference>
<dbReference type="InterPro" id="IPR015421">
    <property type="entry name" value="PyrdxlP-dep_Trfase_major"/>
</dbReference>
<dbReference type="InterPro" id="IPR015424">
    <property type="entry name" value="PyrdxlP-dep_Trfase"/>
</dbReference>
<evidence type="ECO:0000256" key="1">
    <source>
        <dbReference type="ARBA" id="ARBA00001933"/>
    </source>
</evidence>
<dbReference type="Pfam" id="PF00202">
    <property type="entry name" value="Aminotran_3"/>
    <property type="match status" value="1"/>
</dbReference>
<dbReference type="RefSeq" id="WP_106677722.1">
    <property type="nucleotide sequence ID" value="NZ_PXWG01000044.1"/>
</dbReference>
<dbReference type="GO" id="GO:0030170">
    <property type="term" value="F:pyridoxal phosphate binding"/>
    <property type="evidence" value="ECO:0007669"/>
    <property type="project" value="InterPro"/>
</dbReference>
<dbReference type="PANTHER" id="PTHR11986">
    <property type="entry name" value="AMINOTRANSFERASE CLASS III"/>
    <property type="match status" value="1"/>
</dbReference>
<accession>A0A9X7PGW5</accession>
<dbReference type="GO" id="GO:0008483">
    <property type="term" value="F:transaminase activity"/>
    <property type="evidence" value="ECO:0007669"/>
    <property type="project" value="UniProtKB-KW"/>
</dbReference>
<dbReference type="Proteomes" id="UP000242427">
    <property type="component" value="Unassembled WGS sequence"/>
</dbReference>
<evidence type="ECO:0000256" key="4">
    <source>
        <dbReference type="ARBA" id="ARBA00022898"/>
    </source>
</evidence>
<reference evidence="6 7" key="1">
    <citation type="submission" date="2018-03" db="EMBL/GenBank/DDBJ databases">
        <title>Chitinolytic properties of Streptosporangium nondiastaticum TBG75A20.</title>
        <authorList>
            <person name="Gayathri V."/>
            <person name="Shiburaj S."/>
        </authorList>
    </citation>
    <scope>NUCLEOTIDE SEQUENCE [LARGE SCALE GENOMIC DNA]</scope>
    <source>
        <strain evidence="6 7">TBG75A20</strain>
    </source>
</reference>
<comment type="cofactor">
    <cofactor evidence="1">
        <name>pyridoxal 5'-phosphate</name>
        <dbReference type="ChEBI" id="CHEBI:597326"/>
    </cofactor>
</comment>
<comment type="similarity">
    <text evidence="5">Belongs to the class-III pyridoxal-phosphate-dependent aminotransferase family.</text>
</comment>
<dbReference type="Gene3D" id="3.40.640.10">
    <property type="entry name" value="Type I PLP-dependent aspartate aminotransferase-like (Major domain)"/>
    <property type="match status" value="1"/>
</dbReference>
<dbReference type="InterPro" id="IPR050103">
    <property type="entry name" value="Class-III_PLP-dep_AT"/>
</dbReference>